<sequence length="102" mass="11630">MVRPLRRLCDRMAFRWLRSRQTSRVGSTPFRACHPVWSIYPVWSLSGIFDIRLPPCRLLLASPGGFFSSSSISVTLHLSPSLVISRSFHSSFPRCWCCMGDP</sequence>
<gene>
    <name evidence="1" type="ORF">M752DRAFT_144985</name>
</gene>
<reference evidence="1 2" key="1">
    <citation type="submission" date="2018-07" db="EMBL/GenBank/DDBJ databases">
        <title>Section-level genome sequencing of Aspergillus section Nigri to investigate inter- and intra-species variation.</title>
        <authorList>
            <consortium name="DOE Joint Genome Institute"/>
            <person name="Vesth T.C."/>
            <person name="Nybo J.L."/>
            <person name="Theobald S."/>
            <person name="Frisvad J.C."/>
            <person name="Larsen T.O."/>
            <person name="Nielsen K.F."/>
            <person name="Hoof J.B."/>
            <person name="Brandl J."/>
            <person name="Salamov A."/>
            <person name="Riley R."/>
            <person name="Gladden J.M."/>
            <person name="Phatale P."/>
            <person name="Nielsen M.T."/>
            <person name="Lyhne E.K."/>
            <person name="Kogle M.E."/>
            <person name="Strasser K."/>
            <person name="McDonnell E."/>
            <person name="Barry K."/>
            <person name="Clum A."/>
            <person name="Chen C."/>
            <person name="Nolan M."/>
            <person name="Sandor L."/>
            <person name="Kuo A."/>
            <person name="Lipzen A."/>
            <person name="Hainaut M."/>
            <person name="Drula E."/>
            <person name="Tsang A."/>
            <person name="Magnuson J.K."/>
            <person name="Henrissat B."/>
            <person name="Wiebenga A."/>
            <person name="Simmons B.A."/>
            <person name="Makela M.R."/>
            <person name="De vries R.P."/>
            <person name="Grigoriev I.V."/>
            <person name="Mortensen U.H."/>
            <person name="Baker S.E."/>
            <person name="Andersen M.R."/>
        </authorList>
    </citation>
    <scope>NUCLEOTIDE SEQUENCE [LARGE SCALE GENOMIC DNA]</scope>
    <source>
        <strain evidence="1 2">ATCC 13157</strain>
    </source>
</reference>
<keyword evidence="2" id="KW-1185">Reference proteome</keyword>
<name>A0A370PNM6_ASPPH</name>
<organism evidence="1 2">
    <name type="scientific">Aspergillus phoenicis ATCC 13157</name>
    <dbReference type="NCBI Taxonomy" id="1353007"/>
    <lineage>
        <taxon>Eukaryota</taxon>
        <taxon>Fungi</taxon>
        <taxon>Dikarya</taxon>
        <taxon>Ascomycota</taxon>
        <taxon>Pezizomycotina</taxon>
        <taxon>Eurotiomycetes</taxon>
        <taxon>Eurotiomycetidae</taxon>
        <taxon>Eurotiales</taxon>
        <taxon>Aspergillaceae</taxon>
        <taxon>Aspergillus</taxon>
    </lineage>
</organism>
<dbReference type="EMBL" id="KZ851850">
    <property type="protein sequence ID" value="RDK43786.1"/>
    <property type="molecule type" value="Genomic_DNA"/>
</dbReference>
<protein>
    <submittedName>
        <fullName evidence="1">Uncharacterized protein</fullName>
    </submittedName>
</protein>
<accession>A0A370PNM6</accession>
<dbReference type="Proteomes" id="UP000254937">
    <property type="component" value="Unassembled WGS sequence"/>
</dbReference>
<evidence type="ECO:0000313" key="1">
    <source>
        <dbReference type="EMBL" id="RDK43786.1"/>
    </source>
</evidence>
<dbReference type="AlphaFoldDB" id="A0A370PNM6"/>
<evidence type="ECO:0000313" key="2">
    <source>
        <dbReference type="Proteomes" id="UP000254937"/>
    </source>
</evidence>
<proteinExistence type="predicted"/>